<keyword evidence="7" id="KW-1185">Reference proteome</keyword>
<dbReference type="Gene3D" id="3.40.50.720">
    <property type="entry name" value="NAD(P)-binding Rossmann-like Domain"/>
    <property type="match status" value="1"/>
</dbReference>
<feature type="compositionally biased region" description="Polar residues" evidence="2">
    <location>
        <begin position="991"/>
        <end position="1000"/>
    </location>
</feature>
<dbReference type="GO" id="GO:0004366">
    <property type="term" value="F:glycerol-3-phosphate O-acyltransferase activity"/>
    <property type="evidence" value="ECO:0007669"/>
    <property type="project" value="TreeGrafter"/>
</dbReference>
<feature type="compositionally biased region" description="Low complexity" evidence="2">
    <location>
        <begin position="1001"/>
        <end position="1013"/>
    </location>
</feature>
<dbReference type="OrthoDB" id="429813at2759"/>
<dbReference type="Pfam" id="PF01553">
    <property type="entry name" value="Acyltransferase"/>
    <property type="match status" value="1"/>
</dbReference>
<dbReference type="InterPro" id="IPR045520">
    <property type="entry name" value="GPAT/DHAPAT_C"/>
</dbReference>
<dbReference type="PANTHER" id="PTHR12563">
    <property type="entry name" value="GLYCEROL-3-PHOSPHATE ACYLTRANSFERASE"/>
    <property type="match status" value="1"/>
</dbReference>
<feature type="compositionally biased region" description="Polar residues" evidence="2">
    <location>
        <begin position="1"/>
        <end position="13"/>
    </location>
</feature>
<feature type="region of interest" description="Disordered" evidence="2">
    <location>
        <begin position="550"/>
        <end position="586"/>
    </location>
</feature>
<dbReference type="InParanoid" id="A0A168KM45"/>
<sequence>MTPVPTISITSPDLESKDFVMNSPVSPTEPSSPTIFDVVKNMGDIPELGSDDDDDNAGLEQPTITDEPEELEPEDDHSISEQREAEPVPQQQDSSDTLPLDIRQFYRNKSVLVTGATGFVGKALLHKLLHSLHQEIDQIYLLIRLGPSHRRLFNPTIRLQEEILSNKAFISLRRQMGPTVFDQLVKEKVVAINGDLLEDNLGLSANDRETLVKHTNVIFHCGANTEVTERLDISIKTNAVGTNALINLANECGDSLSCFVHLSPLKTYGASSIPYDRVGILPEDSSVEDIIDHILDANLEDLPSIMNQARYYYQNAYNFSKALAEQVLVSDTRKKKIRNSSHFPIGILRLGHLGPSVSEPLKGWADDVNGVNGVILLTGRGTRIIDTGHGDMAADVIPVDFAVRMILSCAATMQPPPTTFILPMTDDTKPDTTPERSSSTPIAGKSRDSISSHSSVSTSVTSPMTSTTQQSTPNAFSEPSLECFPYIYHVSAMDLRAISWRLAYDAIRFYWIRATGVNLSPSQSYFTASAQGLSRARTVMNSLRSAATGYMSNSNNTITSTSNGSPDTSTRRSARPSNKRSSHRMSKYVDKAARLAPNVMRSYTLPTADNTKSRLVNTAASFSGGSWMLQLRNQLHDSAADTTFDPYDLVAQDADATFWMDYFTNASYGMHYFVGADPNVRLPTPATGWSCALQQNVSHDVIDYQVGSEIFSPDQVAKRTQRMIEHLKRMLVHDELAAPSHQLQQQQHEEWLVDFDDSLEDWCQDQAVITAEHDKRLGKWRKKVGSNDDAVKVVVLNDKRVNQAIHQITQNAGVPKQTAVNETMKILVRMSERTQLTFVWFTGSILKQFFDHMFESIRISEDSLRYIRDSTLGKRVVYVPVSRSILDPLLVWYISIRYHLPVPALVCDEVMSQLGPLSDIYRLAGAYYVKKDKTQRSPLNSAVTAAYTQVILREHGALALCLEKSRSRTGKYQEAFDDEMIDMVMESTLQSNQSRTSVVTSDLQSPPDSPDSSAPHATMSIDSTTGFPRKAHRDVMIVPINISYEIVPELGFLIDQVLDQQPRGVYDGGRSSASPLLSSQSPPSPSVVRPSQTMDKRNRLLDGMDAPKKCGRVHFGIGGMISVQQVAAEFNKSGSQSREGNDVSGLANEIVKRIQFHQRSALVVTPLTLVCAIILYGRATGGVCLGKIKELLEWLRAEILGRQYHLDWQDGEDLEAIIFSVFRLINEPKNLIIEGKEMTDDTNIKVNDHADNIMALSYYSNQMVNIFLLDAFFSVVYLSFSDDTVSKDDFIDRFRFLVQLLEKEFVLAWDIDTQFQAIMTTYEKSGVIRRKSKDHFSLLVSMETNHVRYEQLIFLASLIYPTIDTYWITSCSLSALERVPTLPRSIVPLLSQWIATHLITGRRTIYREVLSTESSRMAVDVFMSMGFLTEFQAKEKLSPDAQILLHELKIPTTETLIELTGQNSDGGMTPVSPIDPKGMMKALMAQIQMNRANSNMADLCQQIDSYRLGAASQRESFQNAQVFQKCLKQIKGILQVDVSFAKKRKVDLDDAEDGLVQLVYALRVASSNDPSGRALRRISEAYNLK</sequence>
<feature type="compositionally biased region" description="Low complexity" evidence="2">
    <location>
        <begin position="23"/>
        <end position="34"/>
    </location>
</feature>
<dbReference type="GO" id="GO:0019432">
    <property type="term" value="P:triglyceride biosynthetic process"/>
    <property type="evidence" value="ECO:0007669"/>
    <property type="project" value="TreeGrafter"/>
</dbReference>
<dbReference type="Pfam" id="PF07993">
    <property type="entry name" value="NAD_binding_4"/>
    <property type="match status" value="1"/>
</dbReference>
<dbReference type="Pfam" id="PF19277">
    <property type="entry name" value="GPAT_C"/>
    <property type="match status" value="1"/>
</dbReference>
<feature type="compositionally biased region" description="Low complexity" evidence="2">
    <location>
        <begin position="451"/>
        <end position="473"/>
    </location>
</feature>
<feature type="domain" description="GPAT/DHAPAT C-terminal" evidence="5">
    <location>
        <begin position="1108"/>
        <end position="1429"/>
    </location>
</feature>
<dbReference type="GO" id="GO:0031966">
    <property type="term" value="C:mitochondrial membrane"/>
    <property type="evidence" value="ECO:0007669"/>
    <property type="project" value="TreeGrafter"/>
</dbReference>
<evidence type="ECO:0000259" key="3">
    <source>
        <dbReference type="Pfam" id="PF01553"/>
    </source>
</evidence>
<dbReference type="InterPro" id="IPR022284">
    <property type="entry name" value="GPAT/DHAPAT"/>
</dbReference>
<feature type="compositionally biased region" description="Basic residues" evidence="2">
    <location>
        <begin position="572"/>
        <end position="586"/>
    </location>
</feature>
<dbReference type="PANTHER" id="PTHR12563:SF17">
    <property type="entry name" value="DIHYDROXYACETONE PHOSPHATE ACYLTRANSFERASE"/>
    <property type="match status" value="1"/>
</dbReference>
<dbReference type="EMBL" id="LT550056">
    <property type="protein sequence ID" value="SAL94957.1"/>
    <property type="molecule type" value="Genomic_DNA"/>
</dbReference>
<reference evidence="6" key="1">
    <citation type="submission" date="2016-04" db="EMBL/GenBank/DDBJ databases">
        <authorList>
            <person name="Evans L.H."/>
            <person name="Alamgir A."/>
            <person name="Owens N."/>
            <person name="Weber N.D."/>
            <person name="Virtaneva K."/>
            <person name="Barbian K."/>
            <person name="Babar A."/>
            <person name="Rosenke K."/>
        </authorList>
    </citation>
    <scope>NUCLEOTIDE SEQUENCE [LARGE SCALE GENOMIC DNA]</scope>
    <source>
        <strain evidence="6">CBS 101.48</strain>
    </source>
</reference>
<feature type="domain" description="Thioester reductase (TE)" evidence="4">
    <location>
        <begin position="113"/>
        <end position="406"/>
    </location>
</feature>
<dbReference type="InterPro" id="IPR002123">
    <property type="entry name" value="Plipid/glycerol_acylTrfase"/>
</dbReference>
<comment type="subcellular location">
    <subcellularLocation>
        <location evidence="1">Endomembrane system</location>
        <topology evidence="1">Peripheral membrane protein</topology>
    </subcellularLocation>
</comment>
<dbReference type="InterPro" id="IPR036291">
    <property type="entry name" value="NAD(P)-bd_dom_sf"/>
</dbReference>
<evidence type="ECO:0000256" key="1">
    <source>
        <dbReference type="ARBA" id="ARBA00004184"/>
    </source>
</evidence>
<dbReference type="GO" id="GO:0008654">
    <property type="term" value="P:phospholipid biosynthetic process"/>
    <property type="evidence" value="ECO:0007669"/>
    <property type="project" value="TreeGrafter"/>
</dbReference>
<dbReference type="GO" id="GO:0006072">
    <property type="term" value="P:glycerol-3-phosphate metabolic process"/>
    <property type="evidence" value="ECO:0007669"/>
    <property type="project" value="TreeGrafter"/>
</dbReference>
<evidence type="ECO:0000259" key="5">
    <source>
        <dbReference type="Pfam" id="PF19277"/>
    </source>
</evidence>
<feature type="region of interest" description="Disordered" evidence="2">
    <location>
        <begin position="1"/>
        <end position="97"/>
    </location>
</feature>
<feature type="compositionally biased region" description="Acidic residues" evidence="2">
    <location>
        <begin position="66"/>
        <end position="75"/>
    </location>
</feature>
<evidence type="ECO:0000313" key="7">
    <source>
        <dbReference type="Proteomes" id="UP000078561"/>
    </source>
</evidence>
<proteinExistence type="predicted"/>
<feature type="region of interest" description="Disordered" evidence="2">
    <location>
        <begin position="419"/>
        <end position="476"/>
    </location>
</feature>
<dbReference type="Proteomes" id="UP000078561">
    <property type="component" value="Unassembled WGS sequence"/>
</dbReference>
<dbReference type="STRING" id="4829.A0A168KM45"/>
<name>A0A168KM45_ABSGL</name>
<dbReference type="OMA" id="QRMSISA"/>
<feature type="domain" description="Phospholipid/glycerol acyltransferase" evidence="3">
    <location>
        <begin position="873"/>
        <end position="987"/>
    </location>
</feature>
<dbReference type="GO" id="GO:0006631">
    <property type="term" value="P:fatty acid metabolic process"/>
    <property type="evidence" value="ECO:0007669"/>
    <property type="project" value="TreeGrafter"/>
</dbReference>
<evidence type="ECO:0000259" key="4">
    <source>
        <dbReference type="Pfam" id="PF07993"/>
    </source>
</evidence>
<feature type="region of interest" description="Disordered" evidence="2">
    <location>
        <begin position="991"/>
        <end position="1026"/>
    </location>
</feature>
<gene>
    <name evidence="6" type="primary">ABSGL_00251.1 scaffold 367</name>
</gene>
<feature type="compositionally biased region" description="Basic and acidic residues" evidence="2">
    <location>
        <begin position="76"/>
        <end position="86"/>
    </location>
</feature>
<dbReference type="SUPFAM" id="SSF51735">
    <property type="entry name" value="NAD(P)-binding Rossmann-fold domains"/>
    <property type="match status" value="1"/>
</dbReference>
<evidence type="ECO:0000256" key="2">
    <source>
        <dbReference type="SAM" id="MobiDB-lite"/>
    </source>
</evidence>
<accession>A0A168KM45</accession>
<dbReference type="GO" id="GO:0012505">
    <property type="term" value="C:endomembrane system"/>
    <property type="evidence" value="ECO:0007669"/>
    <property type="project" value="UniProtKB-SubCell"/>
</dbReference>
<dbReference type="InterPro" id="IPR013120">
    <property type="entry name" value="FAR_NAD-bd"/>
</dbReference>
<feature type="compositionally biased region" description="Low complexity" evidence="2">
    <location>
        <begin position="1070"/>
        <end position="1092"/>
    </location>
</feature>
<feature type="region of interest" description="Disordered" evidence="2">
    <location>
        <begin position="1064"/>
        <end position="1093"/>
    </location>
</feature>
<organism evidence="6">
    <name type="scientific">Absidia glauca</name>
    <name type="common">Pin mould</name>
    <dbReference type="NCBI Taxonomy" id="4829"/>
    <lineage>
        <taxon>Eukaryota</taxon>
        <taxon>Fungi</taxon>
        <taxon>Fungi incertae sedis</taxon>
        <taxon>Mucoromycota</taxon>
        <taxon>Mucoromycotina</taxon>
        <taxon>Mucoromycetes</taxon>
        <taxon>Mucorales</taxon>
        <taxon>Cunninghamellaceae</taxon>
        <taxon>Absidia</taxon>
    </lineage>
</organism>
<evidence type="ECO:0000313" key="6">
    <source>
        <dbReference type="EMBL" id="SAL94957.1"/>
    </source>
</evidence>
<feature type="compositionally biased region" description="Low complexity" evidence="2">
    <location>
        <begin position="552"/>
        <end position="563"/>
    </location>
</feature>
<protein>
    <submittedName>
        <fullName evidence="6">Uncharacterized protein</fullName>
    </submittedName>
</protein>